<organism evidence="1 2">
    <name type="scientific">Mucuna pruriens</name>
    <name type="common">Velvet bean</name>
    <name type="synonym">Dolichos pruriens</name>
    <dbReference type="NCBI Taxonomy" id="157652"/>
    <lineage>
        <taxon>Eukaryota</taxon>
        <taxon>Viridiplantae</taxon>
        <taxon>Streptophyta</taxon>
        <taxon>Embryophyta</taxon>
        <taxon>Tracheophyta</taxon>
        <taxon>Spermatophyta</taxon>
        <taxon>Magnoliopsida</taxon>
        <taxon>eudicotyledons</taxon>
        <taxon>Gunneridae</taxon>
        <taxon>Pentapetalae</taxon>
        <taxon>rosids</taxon>
        <taxon>fabids</taxon>
        <taxon>Fabales</taxon>
        <taxon>Fabaceae</taxon>
        <taxon>Papilionoideae</taxon>
        <taxon>50 kb inversion clade</taxon>
        <taxon>NPAAA clade</taxon>
        <taxon>indigoferoid/millettioid clade</taxon>
        <taxon>Phaseoleae</taxon>
        <taxon>Mucuna</taxon>
    </lineage>
</organism>
<feature type="non-terminal residue" evidence="1">
    <location>
        <position position="1"/>
    </location>
</feature>
<evidence type="ECO:0000313" key="2">
    <source>
        <dbReference type="Proteomes" id="UP000257109"/>
    </source>
</evidence>
<protein>
    <submittedName>
        <fullName evidence="1">Uncharacterized protein</fullName>
    </submittedName>
</protein>
<accession>A0A371GA20</accession>
<reference evidence="1" key="1">
    <citation type="submission" date="2018-05" db="EMBL/GenBank/DDBJ databases">
        <title>Draft genome of Mucuna pruriens seed.</title>
        <authorList>
            <person name="Nnadi N.E."/>
            <person name="Vos R."/>
            <person name="Hasami M.H."/>
            <person name="Devisetty U.K."/>
            <person name="Aguiy J.C."/>
        </authorList>
    </citation>
    <scope>NUCLEOTIDE SEQUENCE [LARGE SCALE GENOMIC DNA]</scope>
    <source>
        <strain evidence="1">JCA_2017</strain>
    </source>
</reference>
<proteinExistence type="predicted"/>
<comment type="caution">
    <text evidence="1">The sequence shown here is derived from an EMBL/GenBank/DDBJ whole genome shotgun (WGS) entry which is preliminary data.</text>
</comment>
<evidence type="ECO:0000313" key="1">
    <source>
        <dbReference type="EMBL" id="RDX87365.1"/>
    </source>
</evidence>
<dbReference type="EMBL" id="QJKJ01006248">
    <property type="protein sequence ID" value="RDX87365.1"/>
    <property type="molecule type" value="Genomic_DNA"/>
</dbReference>
<dbReference type="OrthoDB" id="1723412at2759"/>
<dbReference type="AlphaFoldDB" id="A0A371GA20"/>
<sequence length="120" mass="13947">MAKTKIDIHAGILSMEFGNTFVKFNIFEALKHLTKSANRPHQLTKRYSTSIIKYRVKAIAQTSQVCFLGDHQQFLEEKLLEVLRKHKKAIGWTLANLPRINPSIFMHKILLEEDAYPIRQ</sequence>
<gene>
    <name evidence="1" type="ORF">CR513_31160</name>
</gene>
<name>A0A371GA20_MUCPR</name>
<keyword evidence="2" id="KW-1185">Reference proteome</keyword>
<dbReference type="Proteomes" id="UP000257109">
    <property type="component" value="Unassembled WGS sequence"/>
</dbReference>